<organism evidence="1 2">
    <name type="scientific">Hygrophoropsis aurantiaca</name>
    <dbReference type="NCBI Taxonomy" id="72124"/>
    <lineage>
        <taxon>Eukaryota</taxon>
        <taxon>Fungi</taxon>
        <taxon>Dikarya</taxon>
        <taxon>Basidiomycota</taxon>
        <taxon>Agaricomycotina</taxon>
        <taxon>Agaricomycetes</taxon>
        <taxon>Agaricomycetidae</taxon>
        <taxon>Boletales</taxon>
        <taxon>Coniophorineae</taxon>
        <taxon>Hygrophoropsidaceae</taxon>
        <taxon>Hygrophoropsis</taxon>
    </lineage>
</organism>
<comment type="caution">
    <text evidence="1">The sequence shown here is derived from an EMBL/GenBank/DDBJ whole genome shotgun (WGS) entry which is preliminary data.</text>
</comment>
<reference evidence="1" key="1">
    <citation type="journal article" date="2021" name="New Phytol.">
        <title>Evolutionary innovations through gain and loss of genes in the ectomycorrhizal Boletales.</title>
        <authorList>
            <person name="Wu G."/>
            <person name="Miyauchi S."/>
            <person name="Morin E."/>
            <person name="Kuo A."/>
            <person name="Drula E."/>
            <person name="Varga T."/>
            <person name="Kohler A."/>
            <person name="Feng B."/>
            <person name="Cao Y."/>
            <person name="Lipzen A."/>
            <person name="Daum C."/>
            <person name="Hundley H."/>
            <person name="Pangilinan J."/>
            <person name="Johnson J."/>
            <person name="Barry K."/>
            <person name="LaButti K."/>
            <person name="Ng V."/>
            <person name="Ahrendt S."/>
            <person name="Min B."/>
            <person name="Choi I.G."/>
            <person name="Park H."/>
            <person name="Plett J.M."/>
            <person name="Magnuson J."/>
            <person name="Spatafora J.W."/>
            <person name="Nagy L.G."/>
            <person name="Henrissat B."/>
            <person name="Grigoriev I.V."/>
            <person name="Yang Z.L."/>
            <person name="Xu J."/>
            <person name="Martin F.M."/>
        </authorList>
    </citation>
    <scope>NUCLEOTIDE SEQUENCE</scope>
    <source>
        <strain evidence="1">ATCC 28755</strain>
    </source>
</reference>
<evidence type="ECO:0000313" key="1">
    <source>
        <dbReference type="EMBL" id="KAH7908819.1"/>
    </source>
</evidence>
<sequence length="268" mass="29840">MSTSQNKRQKTERLITLHASRVTYTLRPGPSAQLWPLLRCRQRPLRGSHRPHPRKRRLRGRDVVLSEALHDTQLDELAGVDVEDAWGGDAVWGGGWGSRSLPSCLASHGFEPPAGGFEELRESATDGSDPFSRLLVLVRYLLSGVGRKRKPPLAIAQCAAWLIYGYPSCTLHLCHPEICWPRWEIVAAIEGSEAKTWIECQNAPPQSSILELAKAIVEECCARKASVEQKYKRCLLQHRMHEAAVRKVEDACAAAERAISALSARCHV</sequence>
<dbReference type="EMBL" id="MU267796">
    <property type="protein sequence ID" value="KAH7908819.1"/>
    <property type="molecule type" value="Genomic_DNA"/>
</dbReference>
<accession>A0ACB8A6E8</accession>
<keyword evidence="2" id="KW-1185">Reference proteome</keyword>
<dbReference type="Proteomes" id="UP000790377">
    <property type="component" value="Unassembled WGS sequence"/>
</dbReference>
<evidence type="ECO:0000313" key="2">
    <source>
        <dbReference type="Proteomes" id="UP000790377"/>
    </source>
</evidence>
<proteinExistence type="predicted"/>
<gene>
    <name evidence="1" type="ORF">BJ138DRAFT_1128156</name>
</gene>
<protein>
    <submittedName>
        <fullName evidence="1">Uncharacterized protein</fullName>
    </submittedName>
</protein>
<name>A0ACB8A6E8_9AGAM</name>